<dbReference type="NCBIfam" id="TIGR00556">
    <property type="entry name" value="pantethn_trn"/>
    <property type="match status" value="1"/>
</dbReference>
<proteinExistence type="inferred from homology"/>
<comment type="cofactor">
    <cofactor evidence="8">
        <name>Mg(2+)</name>
        <dbReference type="ChEBI" id="CHEBI:18420"/>
    </cofactor>
</comment>
<dbReference type="InterPro" id="IPR037143">
    <property type="entry name" value="4-PPantetheinyl_Trfase_dom_sf"/>
</dbReference>
<keyword evidence="8" id="KW-0963">Cytoplasm</keyword>
<evidence type="ECO:0000313" key="11">
    <source>
        <dbReference type="Proteomes" id="UP001139263"/>
    </source>
</evidence>
<comment type="caution">
    <text evidence="10">The sequence shown here is derived from an EMBL/GenBank/DDBJ whole genome shotgun (WGS) entry which is preliminary data.</text>
</comment>
<keyword evidence="7 8" id="KW-0275">Fatty acid biosynthesis</keyword>
<keyword evidence="2 8" id="KW-0808">Transferase</keyword>
<dbReference type="RefSeq" id="WP_241711464.1">
    <property type="nucleotide sequence ID" value="NZ_JALBUF010000001.1"/>
</dbReference>
<protein>
    <recommendedName>
        <fullName evidence="8">Holo-[acyl-carrier-protein] synthase</fullName>
        <shortName evidence="8">Holo-ACP synthase</shortName>
        <ecNumber evidence="8">2.7.8.7</ecNumber>
    </recommendedName>
    <alternativeName>
        <fullName evidence="8">4'-phosphopantetheinyl transferase AcpS</fullName>
    </alternativeName>
</protein>
<dbReference type="GO" id="GO:0006633">
    <property type="term" value="P:fatty acid biosynthetic process"/>
    <property type="evidence" value="ECO:0007669"/>
    <property type="project" value="UniProtKB-UniRule"/>
</dbReference>
<feature type="domain" description="4'-phosphopantetheinyl transferase" evidence="9">
    <location>
        <begin position="4"/>
        <end position="125"/>
    </location>
</feature>
<keyword evidence="4 8" id="KW-0276">Fatty acid metabolism</keyword>
<evidence type="ECO:0000256" key="4">
    <source>
        <dbReference type="ARBA" id="ARBA00022832"/>
    </source>
</evidence>
<dbReference type="GO" id="GO:0008897">
    <property type="term" value="F:holo-[acyl-carrier-protein] synthase activity"/>
    <property type="evidence" value="ECO:0007669"/>
    <property type="project" value="UniProtKB-UniRule"/>
</dbReference>
<dbReference type="GO" id="GO:0000287">
    <property type="term" value="F:magnesium ion binding"/>
    <property type="evidence" value="ECO:0007669"/>
    <property type="project" value="UniProtKB-UniRule"/>
</dbReference>
<dbReference type="InterPro" id="IPR008278">
    <property type="entry name" value="4-PPantetheinyl_Trfase_dom"/>
</dbReference>
<evidence type="ECO:0000256" key="1">
    <source>
        <dbReference type="ARBA" id="ARBA00022516"/>
    </source>
</evidence>
<dbReference type="SUPFAM" id="SSF56214">
    <property type="entry name" value="4'-phosphopantetheinyl transferase"/>
    <property type="match status" value="1"/>
</dbReference>
<accession>A0A9X1V5R2</accession>
<evidence type="ECO:0000256" key="6">
    <source>
        <dbReference type="ARBA" id="ARBA00023098"/>
    </source>
</evidence>
<comment type="subcellular location">
    <subcellularLocation>
        <location evidence="8">Cytoplasm</location>
    </subcellularLocation>
</comment>
<keyword evidence="1 8" id="KW-0444">Lipid biosynthesis</keyword>
<evidence type="ECO:0000256" key="5">
    <source>
        <dbReference type="ARBA" id="ARBA00022842"/>
    </source>
</evidence>
<evidence type="ECO:0000313" key="10">
    <source>
        <dbReference type="EMBL" id="MCI0181833.1"/>
    </source>
</evidence>
<evidence type="ECO:0000259" key="9">
    <source>
        <dbReference type="Pfam" id="PF01648"/>
    </source>
</evidence>
<dbReference type="Proteomes" id="UP001139263">
    <property type="component" value="Unassembled WGS sequence"/>
</dbReference>
<evidence type="ECO:0000256" key="8">
    <source>
        <dbReference type="HAMAP-Rule" id="MF_00101"/>
    </source>
</evidence>
<dbReference type="HAMAP" id="MF_00101">
    <property type="entry name" value="AcpS"/>
    <property type="match status" value="1"/>
</dbReference>
<dbReference type="Gene3D" id="3.90.470.20">
    <property type="entry name" value="4'-phosphopantetheinyl transferase domain"/>
    <property type="match status" value="1"/>
</dbReference>
<gene>
    <name evidence="8 10" type="primary">acpS</name>
    <name evidence="10" type="ORF">MM817_00080</name>
</gene>
<feature type="binding site" evidence="8">
    <location>
        <position position="55"/>
    </location>
    <ligand>
        <name>Mg(2+)</name>
        <dbReference type="ChEBI" id="CHEBI:18420"/>
    </ligand>
</feature>
<comment type="similarity">
    <text evidence="8">Belongs to the P-Pant transferase superfamily. AcpS family.</text>
</comment>
<dbReference type="GO" id="GO:0005737">
    <property type="term" value="C:cytoplasm"/>
    <property type="evidence" value="ECO:0007669"/>
    <property type="project" value="UniProtKB-SubCell"/>
</dbReference>
<dbReference type="EC" id="2.7.8.7" evidence="8"/>
<feature type="binding site" evidence="8">
    <location>
        <position position="6"/>
    </location>
    <ligand>
        <name>Mg(2+)</name>
        <dbReference type="ChEBI" id="CHEBI:18420"/>
    </ligand>
</feature>
<organism evidence="10 11">
    <name type="scientific">Sulfoacidibacillus ferrooxidans</name>
    <dbReference type="NCBI Taxonomy" id="2005001"/>
    <lineage>
        <taxon>Bacteria</taxon>
        <taxon>Bacillati</taxon>
        <taxon>Bacillota</taxon>
        <taxon>Bacilli</taxon>
        <taxon>Bacillales</taxon>
        <taxon>Alicyclobacillaceae</taxon>
        <taxon>Sulfoacidibacillus</taxon>
    </lineage>
</organism>
<comment type="function">
    <text evidence="8">Transfers the 4'-phosphopantetheine moiety from coenzyme A to a Ser of acyl-carrier-protein.</text>
</comment>
<name>A0A9X1V5R2_9BACL</name>
<keyword evidence="5 8" id="KW-0460">Magnesium</keyword>
<evidence type="ECO:0000256" key="2">
    <source>
        <dbReference type="ARBA" id="ARBA00022679"/>
    </source>
</evidence>
<dbReference type="InterPro" id="IPR004568">
    <property type="entry name" value="Ppantetheine-prot_Trfase_dom"/>
</dbReference>
<dbReference type="InterPro" id="IPR002582">
    <property type="entry name" value="ACPS"/>
</dbReference>
<keyword evidence="6 8" id="KW-0443">Lipid metabolism</keyword>
<evidence type="ECO:0000256" key="7">
    <source>
        <dbReference type="ARBA" id="ARBA00023160"/>
    </source>
</evidence>
<dbReference type="NCBIfam" id="TIGR00516">
    <property type="entry name" value="acpS"/>
    <property type="match status" value="1"/>
</dbReference>
<dbReference type="Pfam" id="PF01648">
    <property type="entry name" value="ACPS"/>
    <property type="match status" value="1"/>
</dbReference>
<keyword evidence="3 8" id="KW-0479">Metal-binding</keyword>
<sequence length="132" mass="14775">MVTGVDIVEIARIGRLSLRPRFCERIYTHHEYALTQHVTLTRRNELLAGRFAVKEAVIKALYSIDANRMCSAQSREKGIAFLEIETLSHASGAPCLLLHGQAQQVAQSYQLTQFHVSLSHTKELAIAFVVLT</sequence>
<keyword evidence="11" id="KW-1185">Reference proteome</keyword>
<evidence type="ECO:0000256" key="3">
    <source>
        <dbReference type="ARBA" id="ARBA00022723"/>
    </source>
</evidence>
<comment type="catalytic activity">
    <reaction evidence="8">
        <text>apo-[ACP] + CoA = holo-[ACP] + adenosine 3',5'-bisphosphate + H(+)</text>
        <dbReference type="Rhea" id="RHEA:12068"/>
        <dbReference type="Rhea" id="RHEA-COMP:9685"/>
        <dbReference type="Rhea" id="RHEA-COMP:9690"/>
        <dbReference type="ChEBI" id="CHEBI:15378"/>
        <dbReference type="ChEBI" id="CHEBI:29999"/>
        <dbReference type="ChEBI" id="CHEBI:57287"/>
        <dbReference type="ChEBI" id="CHEBI:58343"/>
        <dbReference type="ChEBI" id="CHEBI:64479"/>
        <dbReference type="EC" id="2.7.8.7"/>
    </reaction>
</comment>
<dbReference type="EMBL" id="JALBUF010000001">
    <property type="protein sequence ID" value="MCI0181833.1"/>
    <property type="molecule type" value="Genomic_DNA"/>
</dbReference>
<reference evidence="10" key="1">
    <citation type="submission" date="2022-03" db="EMBL/GenBank/DDBJ databases">
        <title>Draft Genome Sequence of Firmicute Strain S0AB, a Heterotrophic Iron/Sulfur-Oxidizing Extreme Acidophile.</title>
        <authorList>
            <person name="Vergara E."/>
            <person name="Pakostova E."/>
            <person name="Johnson D.B."/>
            <person name="Holmes D.S."/>
        </authorList>
    </citation>
    <scope>NUCLEOTIDE SEQUENCE</scope>
    <source>
        <strain evidence="10">S0AB</strain>
    </source>
</reference>
<dbReference type="AlphaFoldDB" id="A0A9X1V5R2"/>